<feature type="non-terminal residue" evidence="1">
    <location>
        <position position="1"/>
    </location>
</feature>
<protein>
    <submittedName>
        <fullName evidence="1">Ribonuclease H-like domain-containing protein</fullName>
    </submittedName>
</protein>
<gene>
    <name evidence="1" type="ORF">B0H17DRAFT_1230996</name>
</gene>
<evidence type="ECO:0000313" key="1">
    <source>
        <dbReference type="EMBL" id="KAJ7681330.1"/>
    </source>
</evidence>
<dbReference type="SUPFAM" id="SSF53098">
    <property type="entry name" value="Ribonuclease H-like"/>
    <property type="match status" value="1"/>
</dbReference>
<keyword evidence="2" id="KW-1185">Reference proteome</keyword>
<proteinExistence type="predicted"/>
<evidence type="ECO:0000313" key="2">
    <source>
        <dbReference type="Proteomes" id="UP001221757"/>
    </source>
</evidence>
<name>A0AAD7D646_MYCRO</name>
<dbReference type="Proteomes" id="UP001221757">
    <property type="component" value="Unassembled WGS sequence"/>
</dbReference>
<accession>A0AAD7D646</accession>
<organism evidence="1 2">
    <name type="scientific">Mycena rosella</name>
    <name type="common">Pink bonnet</name>
    <name type="synonym">Agaricus rosellus</name>
    <dbReference type="NCBI Taxonomy" id="1033263"/>
    <lineage>
        <taxon>Eukaryota</taxon>
        <taxon>Fungi</taxon>
        <taxon>Dikarya</taxon>
        <taxon>Basidiomycota</taxon>
        <taxon>Agaricomycotina</taxon>
        <taxon>Agaricomycetes</taxon>
        <taxon>Agaricomycetidae</taxon>
        <taxon>Agaricales</taxon>
        <taxon>Marasmiineae</taxon>
        <taxon>Mycenaceae</taxon>
        <taxon>Mycena</taxon>
    </lineage>
</organism>
<dbReference type="EMBL" id="JARKIE010000119">
    <property type="protein sequence ID" value="KAJ7681330.1"/>
    <property type="molecule type" value="Genomic_DNA"/>
</dbReference>
<dbReference type="InterPro" id="IPR012337">
    <property type="entry name" value="RNaseH-like_sf"/>
</dbReference>
<comment type="caution">
    <text evidence="1">The sequence shown here is derived from an EMBL/GenBank/DDBJ whole genome shotgun (WGS) entry which is preliminary data.</text>
</comment>
<dbReference type="AlphaFoldDB" id="A0AAD7D646"/>
<reference evidence="1" key="1">
    <citation type="submission" date="2023-03" db="EMBL/GenBank/DDBJ databases">
        <title>Massive genome expansion in bonnet fungi (Mycena s.s.) driven by repeated elements and novel gene families across ecological guilds.</title>
        <authorList>
            <consortium name="Lawrence Berkeley National Laboratory"/>
            <person name="Harder C.B."/>
            <person name="Miyauchi S."/>
            <person name="Viragh M."/>
            <person name="Kuo A."/>
            <person name="Thoen E."/>
            <person name="Andreopoulos B."/>
            <person name="Lu D."/>
            <person name="Skrede I."/>
            <person name="Drula E."/>
            <person name="Henrissat B."/>
            <person name="Morin E."/>
            <person name="Kohler A."/>
            <person name="Barry K."/>
            <person name="LaButti K."/>
            <person name="Morin E."/>
            <person name="Salamov A."/>
            <person name="Lipzen A."/>
            <person name="Mereny Z."/>
            <person name="Hegedus B."/>
            <person name="Baldrian P."/>
            <person name="Stursova M."/>
            <person name="Weitz H."/>
            <person name="Taylor A."/>
            <person name="Grigoriev I.V."/>
            <person name="Nagy L.G."/>
            <person name="Martin F."/>
            <person name="Kauserud H."/>
        </authorList>
    </citation>
    <scope>NUCLEOTIDE SEQUENCE</scope>
    <source>
        <strain evidence="1">CBHHK067</strain>
    </source>
</reference>
<sequence>MRVRLKRLKPKLTVPPCWGHQVNLVVGEVLEIEIPCMLSVDEGLDIVKWFTNHSRAIGLLADQQKLTERFEKTHRILRLIFPVISRWIYHFLAVRRILTVSPPMRVLHLQHHEVLIECAGPKADARAKAEEILAPIDDPQFWKNLTEVKILLEPLAIAAKCMQGPDAGLDQVLLMLGNLYRIYGAPEINSRVRTCIRKSLEKRWLPMEQDPINLYQIAKRLFHRFFDVEPNLDFHEAFFDYSKDLREFSSQYMNLAEMKQLYQRENKRVSITKVWEQLDTGESKGRNGLVKLALWVLSIVANSAGSERGFSKFGLFLKKLRSQLSIQKVKKMTNVDMDLKRQHEELGPTTDQIKR</sequence>